<dbReference type="AlphaFoldDB" id="A0A6S7L1K3"/>
<proteinExistence type="predicted"/>
<dbReference type="EMBL" id="CACRXK020019355">
    <property type="protein sequence ID" value="CAB4033553.1"/>
    <property type="molecule type" value="Genomic_DNA"/>
</dbReference>
<protein>
    <submittedName>
        <fullName evidence="1">Uncharacterized protein</fullName>
    </submittedName>
</protein>
<organism evidence="1 2">
    <name type="scientific">Paramuricea clavata</name>
    <name type="common">Red gorgonian</name>
    <name type="synonym">Violescent sea-whip</name>
    <dbReference type="NCBI Taxonomy" id="317549"/>
    <lineage>
        <taxon>Eukaryota</taxon>
        <taxon>Metazoa</taxon>
        <taxon>Cnidaria</taxon>
        <taxon>Anthozoa</taxon>
        <taxon>Octocorallia</taxon>
        <taxon>Malacalcyonacea</taxon>
        <taxon>Plexauridae</taxon>
        <taxon>Paramuricea</taxon>
    </lineage>
</organism>
<reference evidence="1" key="1">
    <citation type="submission" date="2020-04" db="EMBL/GenBank/DDBJ databases">
        <authorList>
            <person name="Alioto T."/>
            <person name="Alioto T."/>
            <person name="Gomez Garrido J."/>
        </authorList>
    </citation>
    <scope>NUCLEOTIDE SEQUENCE</scope>
    <source>
        <strain evidence="1">A484AB</strain>
    </source>
</reference>
<comment type="caution">
    <text evidence="1">The sequence shown here is derived from an EMBL/GenBank/DDBJ whole genome shotgun (WGS) entry which is preliminary data.</text>
</comment>
<evidence type="ECO:0000313" key="2">
    <source>
        <dbReference type="Proteomes" id="UP001152795"/>
    </source>
</evidence>
<keyword evidence="2" id="KW-1185">Reference proteome</keyword>
<sequence length="80" mass="9292">MNDLEHATSSSDLATYADDTQVFHADRELENIEKVINEDLKNSDEWFKNNDVTRNKSKYQSMVLGKKKKVFNQDANHISM</sequence>
<accession>A0A6S7L1K3</accession>
<name>A0A6S7L1K3_PARCT</name>
<gene>
    <name evidence="1" type="ORF">PACLA_8A062634</name>
</gene>
<dbReference type="Proteomes" id="UP001152795">
    <property type="component" value="Unassembled WGS sequence"/>
</dbReference>
<evidence type="ECO:0000313" key="1">
    <source>
        <dbReference type="EMBL" id="CAB4033553.1"/>
    </source>
</evidence>